<sequence>MINPAFDPDQTLTVKMSEDATLELPLKKIMVPPGKKIVLRKDYDPTFTAGFKGKKEAARKLEENSEQLATYQDVLYAQDTYALLVIFQAMDAAGKDGAIKHVMSGVNPQGCQVFSFKVPSNEELDHDYLWRSMKALPERGRIGIFNRSYYEEVLVVRVHPEFLNAEKLPAAAREHIWQTRYEQINGFEKYLVQNGIIVLKFFLNVSKEEQRQRFLARIDEPEKNWKFSPTDVKERGFWDDYQHAYEECFNHTSTEWAPWFVIPADAKWFTRIAVSEIIIHTLKNLNLRYPDVSEERRQELLAIRKMLETES</sequence>
<dbReference type="SUPFAM" id="SSF52540">
    <property type="entry name" value="P-loop containing nucleoside triphosphate hydrolases"/>
    <property type="match status" value="1"/>
</dbReference>
<dbReference type="Pfam" id="PF03976">
    <property type="entry name" value="PPK2"/>
    <property type="match status" value="1"/>
</dbReference>
<reference evidence="5" key="1">
    <citation type="submission" date="2013-07" db="EMBL/GenBank/DDBJ databases">
        <authorList>
            <person name="McIlroy S."/>
        </authorList>
    </citation>
    <scope>NUCLEOTIDE SEQUENCE [LARGE SCALE GENOMIC DNA]</scope>
    <source>
        <strain evidence="5">Run_A_D11</strain>
    </source>
</reference>
<reference evidence="5" key="2">
    <citation type="submission" date="2014-03" db="EMBL/GenBank/DDBJ databases">
        <title>Candidatus Competibacter-lineage genomes retrieved from metagenomes reveal functional metabolic diversity.</title>
        <authorList>
            <person name="McIlroy S.J."/>
            <person name="Albertsen M."/>
            <person name="Andresen E.K."/>
            <person name="Saunders A.M."/>
            <person name="Kristiansen R."/>
            <person name="Stokholm-Bjerregaard M."/>
            <person name="Nielsen K.L."/>
            <person name="Nielsen P.H."/>
        </authorList>
    </citation>
    <scope>NUCLEOTIDE SEQUENCE</scope>
    <source>
        <strain evidence="5">Run_A_D11</strain>
    </source>
</reference>
<dbReference type="InterPro" id="IPR022488">
    <property type="entry name" value="PPK2-related"/>
</dbReference>
<comment type="caution">
    <text evidence="5">The sequence shown here is derived from an EMBL/GenBank/DDBJ whole genome shotgun (WGS) entry which is preliminary data.</text>
</comment>
<name>W6M4J8_9GAMM</name>
<evidence type="ECO:0000256" key="2">
    <source>
        <dbReference type="ARBA" id="ARBA00022679"/>
    </source>
</evidence>
<gene>
    <name evidence="5" type="ORF">BN873_330089</name>
</gene>
<dbReference type="EC" id="2.7.4.-" evidence="5"/>
<evidence type="ECO:0000256" key="3">
    <source>
        <dbReference type="ARBA" id="ARBA00022777"/>
    </source>
</evidence>
<dbReference type="GO" id="GO:0006797">
    <property type="term" value="P:polyphosphate metabolic process"/>
    <property type="evidence" value="ECO:0007669"/>
    <property type="project" value="InterPro"/>
</dbReference>
<dbReference type="AlphaFoldDB" id="W6M4J8"/>
<dbReference type="GO" id="GO:0008976">
    <property type="term" value="F:polyphosphate kinase activity"/>
    <property type="evidence" value="ECO:0007669"/>
    <property type="project" value="InterPro"/>
</dbReference>
<proteinExistence type="inferred from homology"/>
<dbReference type="EMBL" id="CBTJ020000040">
    <property type="protein sequence ID" value="CDI02612.1"/>
    <property type="molecule type" value="Genomic_DNA"/>
</dbReference>
<evidence type="ECO:0000313" key="5">
    <source>
        <dbReference type="EMBL" id="CDI02612.1"/>
    </source>
</evidence>
<dbReference type="PANTHER" id="PTHR34383">
    <property type="entry name" value="POLYPHOSPHATE:AMP PHOSPHOTRANSFERASE-RELATED"/>
    <property type="match status" value="1"/>
</dbReference>
<dbReference type="Proteomes" id="UP000035760">
    <property type="component" value="Unassembled WGS sequence"/>
</dbReference>
<dbReference type="STRING" id="1400863.BN873_330089"/>
<feature type="domain" description="Polyphosphate kinase-2-related" evidence="4">
    <location>
        <begin position="54"/>
        <end position="285"/>
    </location>
</feature>
<organism evidence="5 6">
    <name type="scientific">Candidatus Competibacter denitrificans Run_A_D11</name>
    <dbReference type="NCBI Taxonomy" id="1400863"/>
    <lineage>
        <taxon>Bacteria</taxon>
        <taxon>Pseudomonadati</taxon>
        <taxon>Pseudomonadota</taxon>
        <taxon>Gammaproteobacteria</taxon>
        <taxon>Candidatus Competibacteraceae</taxon>
        <taxon>Candidatus Competibacter</taxon>
    </lineage>
</organism>
<keyword evidence="6" id="KW-1185">Reference proteome</keyword>
<dbReference type="Gene3D" id="3.40.50.300">
    <property type="entry name" value="P-loop containing nucleotide triphosphate hydrolases"/>
    <property type="match status" value="1"/>
</dbReference>
<dbReference type="NCBIfam" id="TIGR03709">
    <property type="entry name" value="PPK2_rel_1"/>
    <property type="match status" value="1"/>
</dbReference>
<protein>
    <submittedName>
        <fullName evidence="5">Polyphosphate kinase 2</fullName>
        <ecNumber evidence="5">2.7.4.-</ecNumber>
    </submittedName>
</protein>
<dbReference type="InterPro" id="IPR022300">
    <property type="entry name" value="PPK2-rel_1"/>
</dbReference>
<dbReference type="PIRSF" id="PIRSF028756">
    <property type="entry name" value="PPK2_prd"/>
    <property type="match status" value="1"/>
</dbReference>
<evidence type="ECO:0000259" key="4">
    <source>
        <dbReference type="Pfam" id="PF03976"/>
    </source>
</evidence>
<dbReference type="InterPro" id="IPR016898">
    <property type="entry name" value="Polyphosphate_phosphotransfera"/>
</dbReference>
<accession>W6M4J8</accession>
<evidence type="ECO:0000313" key="6">
    <source>
        <dbReference type="Proteomes" id="UP000035760"/>
    </source>
</evidence>
<evidence type="ECO:0000256" key="1">
    <source>
        <dbReference type="ARBA" id="ARBA00009924"/>
    </source>
</evidence>
<dbReference type="PANTHER" id="PTHR34383:SF3">
    <property type="entry name" value="POLYPHOSPHATE:AMP PHOSPHOTRANSFERASE"/>
    <property type="match status" value="1"/>
</dbReference>
<comment type="similarity">
    <text evidence="1">Belongs to the polyphosphate kinase 2 (PPK2) family. Class I subfamily.</text>
</comment>
<dbReference type="InterPro" id="IPR027417">
    <property type="entry name" value="P-loop_NTPase"/>
</dbReference>
<keyword evidence="2 5" id="KW-0808">Transferase</keyword>
<keyword evidence="3 5" id="KW-0418">Kinase</keyword>